<sequence length="52" mass="6370">MYLKYKREKALQPYDQCKSVSKVIQQLGYPTRKRLYGWIADREREFQVLCKL</sequence>
<accession>A0A1M6QM16</accession>
<gene>
    <name evidence="1" type="ORF">SAMN02745136_01939</name>
</gene>
<dbReference type="Proteomes" id="UP000184386">
    <property type="component" value="Unassembled WGS sequence"/>
</dbReference>
<keyword evidence="2" id="KW-1185">Reference proteome</keyword>
<evidence type="ECO:0000313" key="1">
    <source>
        <dbReference type="EMBL" id="SHK21218.1"/>
    </source>
</evidence>
<name>A0A1M6QM16_9FIRM</name>
<protein>
    <submittedName>
        <fullName evidence="1">Helix-turn-helix domain-containing protein</fullName>
    </submittedName>
</protein>
<evidence type="ECO:0000313" key="2">
    <source>
        <dbReference type="Proteomes" id="UP000184386"/>
    </source>
</evidence>
<dbReference type="AlphaFoldDB" id="A0A1M6QM16"/>
<dbReference type="OrthoDB" id="568465at2"/>
<reference evidence="1 2" key="1">
    <citation type="submission" date="2016-11" db="EMBL/GenBank/DDBJ databases">
        <authorList>
            <person name="Jaros S."/>
            <person name="Januszkiewicz K."/>
            <person name="Wedrychowicz H."/>
        </authorList>
    </citation>
    <scope>NUCLEOTIDE SEQUENCE [LARGE SCALE GENOMIC DNA]</scope>
    <source>
        <strain evidence="1 2">DSM 15929</strain>
    </source>
</reference>
<organism evidence="1 2">
    <name type="scientific">Anaerocolumna jejuensis DSM 15929</name>
    <dbReference type="NCBI Taxonomy" id="1121322"/>
    <lineage>
        <taxon>Bacteria</taxon>
        <taxon>Bacillati</taxon>
        <taxon>Bacillota</taxon>
        <taxon>Clostridia</taxon>
        <taxon>Lachnospirales</taxon>
        <taxon>Lachnospiraceae</taxon>
        <taxon>Anaerocolumna</taxon>
    </lineage>
</organism>
<proteinExistence type="predicted"/>
<dbReference type="EMBL" id="FRAC01000010">
    <property type="protein sequence ID" value="SHK21218.1"/>
    <property type="molecule type" value="Genomic_DNA"/>
</dbReference>